<evidence type="ECO:0000313" key="2">
    <source>
        <dbReference type="EMBL" id="KZC94148.1"/>
    </source>
</evidence>
<name>A0A154UYC7_9MICO</name>
<evidence type="ECO:0000313" key="3">
    <source>
        <dbReference type="Proteomes" id="UP000076218"/>
    </source>
</evidence>
<sequence length="95" mass="10152">MKDPHALGASAKSAGWDRHGPWVDISKDAWPIITASGGAGATVRFCAIAKIGPLLCFLGVIAIAAVTEWVKHHPPCPGDQKFTFYFGDTPSYCHD</sequence>
<dbReference type="Proteomes" id="UP000076218">
    <property type="component" value="Unassembled WGS sequence"/>
</dbReference>
<reference evidence="2 3" key="1">
    <citation type="submission" date="2016-01" db="EMBL/GenBank/DDBJ databases">
        <title>Draft genome sequence of Clavibacter michiganensis subsp. tessellarius DOAB 609.</title>
        <authorList>
            <person name="Tambong J.T."/>
        </authorList>
    </citation>
    <scope>NUCLEOTIDE SEQUENCE [LARGE SCALE GENOMIC DNA]</scope>
    <source>
        <strain evidence="2 3">DOAB 609</strain>
    </source>
</reference>
<comment type="caution">
    <text evidence="2">The sequence shown here is derived from an EMBL/GenBank/DDBJ whole genome shotgun (WGS) entry which is preliminary data.</text>
</comment>
<proteinExistence type="predicted"/>
<dbReference type="EMBL" id="LQXA01000048">
    <property type="protein sequence ID" value="KZC94148.1"/>
    <property type="molecule type" value="Genomic_DNA"/>
</dbReference>
<evidence type="ECO:0000256" key="1">
    <source>
        <dbReference type="SAM" id="MobiDB-lite"/>
    </source>
</evidence>
<feature type="region of interest" description="Disordered" evidence="1">
    <location>
        <begin position="1"/>
        <end position="20"/>
    </location>
</feature>
<organism evidence="2 3">
    <name type="scientific">Clavibacter tessellarius</name>
    <dbReference type="NCBI Taxonomy" id="31965"/>
    <lineage>
        <taxon>Bacteria</taxon>
        <taxon>Bacillati</taxon>
        <taxon>Actinomycetota</taxon>
        <taxon>Actinomycetes</taxon>
        <taxon>Micrococcales</taxon>
        <taxon>Microbacteriaceae</taxon>
        <taxon>Clavibacter</taxon>
    </lineage>
</organism>
<accession>A0A154UYC7</accession>
<protein>
    <submittedName>
        <fullName evidence="2">Uncharacterized protein</fullName>
    </submittedName>
</protein>
<dbReference type="AlphaFoldDB" id="A0A154UYC7"/>
<gene>
    <name evidence="2" type="ORF">AWH51_14770</name>
</gene>